<dbReference type="EMBL" id="CAACVJ010000678">
    <property type="protein sequence ID" value="VEP18241.1"/>
    <property type="molecule type" value="Genomic_DNA"/>
</dbReference>
<gene>
    <name evidence="2" type="ORF">H1P_710015</name>
</gene>
<sequence>MIFPVFPILMLVTTIGSIILYLRTANDIFGVLSVGMAIACLIWGLVVAHWSIHLLFLVALLLLRKPKVIAKLAASLK</sequence>
<accession>A0A563W3H4</accession>
<keyword evidence="1" id="KW-0472">Membrane</keyword>
<keyword evidence="1" id="KW-0812">Transmembrane</keyword>
<evidence type="ECO:0000313" key="3">
    <source>
        <dbReference type="Proteomes" id="UP000320055"/>
    </source>
</evidence>
<proteinExistence type="predicted"/>
<feature type="transmembrane region" description="Helical" evidence="1">
    <location>
        <begin position="5"/>
        <end position="22"/>
    </location>
</feature>
<organism evidence="2 3">
    <name type="scientific">Hyella patelloides LEGE 07179</name>
    <dbReference type="NCBI Taxonomy" id="945734"/>
    <lineage>
        <taxon>Bacteria</taxon>
        <taxon>Bacillati</taxon>
        <taxon>Cyanobacteriota</taxon>
        <taxon>Cyanophyceae</taxon>
        <taxon>Pleurocapsales</taxon>
        <taxon>Hyellaceae</taxon>
        <taxon>Hyella</taxon>
    </lineage>
</organism>
<dbReference type="AlphaFoldDB" id="A0A563W3H4"/>
<dbReference type="OrthoDB" id="582745at2"/>
<keyword evidence="3" id="KW-1185">Reference proteome</keyword>
<evidence type="ECO:0000256" key="1">
    <source>
        <dbReference type="SAM" id="Phobius"/>
    </source>
</evidence>
<protein>
    <submittedName>
        <fullName evidence="2">Uncharacterized protein</fullName>
    </submittedName>
</protein>
<dbReference type="Proteomes" id="UP000320055">
    <property type="component" value="Unassembled WGS sequence"/>
</dbReference>
<feature type="transmembrane region" description="Helical" evidence="1">
    <location>
        <begin position="34"/>
        <end position="63"/>
    </location>
</feature>
<name>A0A563W3H4_9CYAN</name>
<keyword evidence="1" id="KW-1133">Transmembrane helix</keyword>
<reference evidence="2 3" key="1">
    <citation type="submission" date="2019-01" db="EMBL/GenBank/DDBJ databases">
        <authorList>
            <person name="Brito A."/>
        </authorList>
    </citation>
    <scope>NUCLEOTIDE SEQUENCE [LARGE SCALE GENOMIC DNA]</scope>
    <source>
        <strain evidence="2">1</strain>
    </source>
</reference>
<evidence type="ECO:0000313" key="2">
    <source>
        <dbReference type="EMBL" id="VEP18241.1"/>
    </source>
</evidence>
<dbReference type="RefSeq" id="WP_144867441.1">
    <property type="nucleotide sequence ID" value="NZ_LR213830.1"/>
</dbReference>